<dbReference type="PROSITE" id="PS51128">
    <property type="entry name" value="ZF_DKSA_2"/>
    <property type="match status" value="1"/>
</dbReference>
<feature type="zinc finger region" description="dksA C4-type" evidence="4">
    <location>
        <begin position="96"/>
        <end position="120"/>
    </location>
</feature>
<evidence type="ECO:0000256" key="2">
    <source>
        <dbReference type="ARBA" id="ARBA00022771"/>
    </source>
</evidence>
<feature type="domain" description="Zinc finger DksA/TraR C4-type" evidence="6">
    <location>
        <begin position="91"/>
        <end position="115"/>
    </location>
</feature>
<keyword evidence="1" id="KW-0479">Metal-binding</keyword>
<evidence type="ECO:0000256" key="4">
    <source>
        <dbReference type="PROSITE-ProRule" id="PRU00510"/>
    </source>
</evidence>
<dbReference type="STRING" id="1802308.A3D50_00405"/>
<evidence type="ECO:0000313" key="7">
    <source>
        <dbReference type="EMBL" id="OHA24646.1"/>
    </source>
</evidence>
<dbReference type="AlphaFoldDB" id="A0A1G2MLB2"/>
<evidence type="ECO:0000259" key="6">
    <source>
        <dbReference type="Pfam" id="PF01258"/>
    </source>
</evidence>
<dbReference type="InterPro" id="IPR037187">
    <property type="entry name" value="DnaK_N"/>
</dbReference>
<dbReference type="GO" id="GO:0008270">
    <property type="term" value="F:zinc ion binding"/>
    <property type="evidence" value="ECO:0007669"/>
    <property type="project" value="UniProtKB-KW"/>
</dbReference>
<protein>
    <recommendedName>
        <fullName evidence="6">Zinc finger DksA/TraR C4-type domain-containing protein</fullName>
    </recommendedName>
</protein>
<dbReference type="PANTHER" id="PTHR33823">
    <property type="entry name" value="RNA POLYMERASE-BINDING TRANSCRIPTION FACTOR DKSA-RELATED"/>
    <property type="match status" value="1"/>
</dbReference>
<dbReference type="PANTHER" id="PTHR33823:SF4">
    <property type="entry name" value="GENERAL STRESS PROTEIN 16O"/>
    <property type="match status" value="1"/>
</dbReference>
<dbReference type="EMBL" id="MHRM01000001">
    <property type="protein sequence ID" value="OHA24646.1"/>
    <property type="molecule type" value="Genomic_DNA"/>
</dbReference>
<sequence length="122" mass="13814">MNMNKKDQEFLKKKLLLEKTELEEELSSVGQRNPAVAGGWEATSKGIEVDAADENEVADKFEEYEENAGILKRLEDQLIEVKAALERIETGNYGICETCQKPIEKERLEANPSARISLKHLH</sequence>
<gene>
    <name evidence="7" type="ORF">A3D50_00405</name>
</gene>
<feature type="coiled-coil region" evidence="5">
    <location>
        <begin position="5"/>
        <end position="32"/>
    </location>
</feature>
<evidence type="ECO:0000256" key="1">
    <source>
        <dbReference type="ARBA" id="ARBA00022723"/>
    </source>
</evidence>
<dbReference type="Gene3D" id="1.20.120.910">
    <property type="entry name" value="DksA, coiled-coil domain"/>
    <property type="match status" value="1"/>
</dbReference>
<proteinExistence type="predicted"/>
<keyword evidence="2" id="KW-0863">Zinc-finger</keyword>
<keyword evidence="3" id="KW-0862">Zinc</keyword>
<name>A0A1G2MLB2_9BACT</name>
<dbReference type="Proteomes" id="UP000178413">
    <property type="component" value="Unassembled WGS sequence"/>
</dbReference>
<accession>A0A1G2MLB2</accession>
<keyword evidence="5" id="KW-0175">Coiled coil</keyword>
<comment type="caution">
    <text evidence="7">The sequence shown here is derived from an EMBL/GenBank/DDBJ whole genome shotgun (WGS) entry which is preliminary data.</text>
</comment>
<evidence type="ECO:0000256" key="5">
    <source>
        <dbReference type="SAM" id="Coils"/>
    </source>
</evidence>
<organism evidence="7 8">
    <name type="scientific">Candidatus Taylorbacteria bacterium RIFCSPHIGHO2_02_FULL_44_12</name>
    <dbReference type="NCBI Taxonomy" id="1802308"/>
    <lineage>
        <taxon>Bacteria</taxon>
        <taxon>Candidatus Tayloriibacteriota</taxon>
    </lineage>
</organism>
<dbReference type="Pfam" id="PF01258">
    <property type="entry name" value="zf-dskA_traR"/>
    <property type="match status" value="1"/>
</dbReference>
<dbReference type="InterPro" id="IPR000962">
    <property type="entry name" value="Znf_DskA_TraR"/>
</dbReference>
<dbReference type="SUPFAM" id="SSF109635">
    <property type="entry name" value="DnaK suppressor protein DksA, alpha-hairpin domain"/>
    <property type="match status" value="1"/>
</dbReference>
<reference evidence="7 8" key="1">
    <citation type="journal article" date="2016" name="Nat. Commun.">
        <title>Thousands of microbial genomes shed light on interconnected biogeochemical processes in an aquifer system.</title>
        <authorList>
            <person name="Anantharaman K."/>
            <person name="Brown C.T."/>
            <person name="Hug L.A."/>
            <person name="Sharon I."/>
            <person name="Castelle C.J."/>
            <person name="Probst A.J."/>
            <person name="Thomas B.C."/>
            <person name="Singh A."/>
            <person name="Wilkins M.J."/>
            <person name="Karaoz U."/>
            <person name="Brodie E.L."/>
            <person name="Williams K.H."/>
            <person name="Hubbard S.S."/>
            <person name="Banfield J.F."/>
        </authorList>
    </citation>
    <scope>NUCLEOTIDE SEQUENCE [LARGE SCALE GENOMIC DNA]</scope>
</reference>
<evidence type="ECO:0000256" key="3">
    <source>
        <dbReference type="ARBA" id="ARBA00022833"/>
    </source>
</evidence>
<evidence type="ECO:0000313" key="8">
    <source>
        <dbReference type="Proteomes" id="UP000178413"/>
    </source>
</evidence>